<keyword evidence="3" id="KW-1185">Reference proteome</keyword>
<organism evidence="2 3">
    <name type="scientific">Erythrobacter longus</name>
    <dbReference type="NCBI Taxonomy" id="1044"/>
    <lineage>
        <taxon>Bacteria</taxon>
        <taxon>Pseudomonadati</taxon>
        <taxon>Pseudomonadota</taxon>
        <taxon>Alphaproteobacteria</taxon>
        <taxon>Sphingomonadales</taxon>
        <taxon>Erythrobacteraceae</taxon>
        <taxon>Erythrobacter/Porphyrobacter group</taxon>
        <taxon>Erythrobacter</taxon>
    </lineage>
</organism>
<feature type="transmembrane region" description="Helical" evidence="1">
    <location>
        <begin position="197"/>
        <end position="214"/>
    </location>
</feature>
<comment type="caution">
    <text evidence="2">The sequence shown here is derived from an EMBL/GenBank/DDBJ whole genome shotgun (WGS) entry which is preliminary data.</text>
</comment>
<dbReference type="OrthoDB" id="7390889at2"/>
<feature type="transmembrane region" description="Helical" evidence="1">
    <location>
        <begin position="30"/>
        <end position="52"/>
    </location>
</feature>
<dbReference type="STRING" id="1044.EH31_16415"/>
<evidence type="ECO:0000256" key="1">
    <source>
        <dbReference type="SAM" id="Phobius"/>
    </source>
</evidence>
<evidence type="ECO:0000313" key="2">
    <source>
        <dbReference type="EMBL" id="KEO88542.1"/>
    </source>
</evidence>
<dbReference type="AlphaFoldDB" id="A0A074MSD9"/>
<sequence>MEKYNNRDDLIAALTEDVTPVTPIRPRQGLALIAFATVAAALACVVIFGFWAGMLDGRASPYFWISNLLLAIVGASSATALVSTVTPRVGAQNPAPAWSTAMLAVLPIAVFIGVMSLEAGHDHGMSLSDPGLRYWECAAYGLGASSLIALASVLFLRRGAPVSLNRAGWLIGLTSGSLGALAYNLTCPLDSLLHTGVWHVAPVFMAAIFWRYAAPPLIRW</sequence>
<evidence type="ECO:0000313" key="3">
    <source>
        <dbReference type="Proteomes" id="UP000027647"/>
    </source>
</evidence>
<feature type="transmembrane region" description="Helical" evidence="1">
    <location>
        <begin position="64"/>
        <end position="85"/>
    </location>
</feature>
<feature type="transmembrane region" description="Helical" evidence="1">
    <location>
        <begin position="137"/>
        <end position="156"/>
    </location>
</feature>
<keyword evidence="1" id="KW-1133">Transmembrane helix</keyword>
<reference evidence="2 3" key="1">
    <citation type="submission" date="2014-04" db="EMBL/GenBank/DDBJ databases">
        <title>A comprehensive comparison of genomes of Erythrobacter spp. strains.</title>
        <authorList>
            <person name="Zheng Q."/>
        </authorList>
    </citation>
    <scope>NUCLEOTIDE SEQUENCE [LARGE SCALE GENOMIC DNA]</scope>
    <source>
        <strain evidence="2 3">DSM 6997</strain>
    </source>
</reference>
<dbReference type="InterPro" id="IPR009495">
    <property type="entry name" value="NrsF"/>
</dbReference>
<evidence type="ECO:0008006" key="4">
    <source>
        <dbReference type="Google" id="ProtNLM"/>
    </source>
</evidence>
<gene>
    <name evidence="2" type="ORF">EH31_16415</name>
</gene>
<keyword evidence="1" id="KW-0472">Membrane</keyword>
<dbReference type="RefSeq" id="WP_034962071.1">
    <property type="nucleotide sequence ID" value="NZ_JMIW01000009.1"/>
</dbReference>
<keyword evidence="1" id="KW-0812">Transmembrane</keyword>
<dbReference type="EMBL" id="JMIW01000009">
    <property type="protein sequence ID" value="KEO88542.1"/>
    <property type="molecule type" value="Genomic_DNA"/>
</dbReference>
<dbReference type="eggNOG" id="COG4944">
    <property type="taxonomic scope" value="Bacteria"/>
</dbReference>
<dbReference type="Proteomes" id="UP000027647">
    <property type="component" value="Unassembled WGS sequence"/>
</dbReference>
<feature type="transmembrane region" description="Helical" evidence="1">
    <location>
        <begin position="97"/>
        <end position="117"/>
    </location>
</feature>
<dbReference type="Pfam" id="PF06532">
    <property type="entry name" value="NrsF"/>
    <property type="match status" value="1"/>
</dbReference>
<name>A0A074MSD9_ERYLO</name>
<proteinExistence type="predicted"/>
<feature type="transmembrane region" description="Helical" evidence="1">
    <location>
        <begin position="168"/>
        <end position="185"/>
    </location>
</feature>
<protein>
    <recommendedName>
        <fullName evidence="4">DUF1109 domain-containing protein</fullName>
    </recommendedName>
</protein>
<accession>A0A074MSD9</accession>